<name>A0A9D1MBM9_9FIRM</name>
<dbReference type="Proteomes" id="UP000824109">
    <property type="component" value="Unassembled WGS sequence"/>
</dbReference>
<proteinExistence type="predicted"/>
<keyword evidence="1" id="KW-0812">Transmembrane</keyword>
<protein>
    <submittedName>
        <fullName evidence="2">Uncharacterized protein</fullName>
    </submittedName>
</protein>
<feature type="transmembrane region" description="Helical" evidence="1">
    <location>
        <begin position="52"/>
        <end position="70"/>
    </location>
</feature>
<comment type="caution">
    <text evidence="2">The sequence shown here is derived from an EMBL/GenBank/DDBJ whole genome shotgun (WGS) entry which is preliminary data.</text>
</comment>
<organism evidence="2 3">
    <name type="scientific">Candidatus Ornithomonoglobus merdipullorum</name>
    <dbReference type="NCBI Taxonomy" id="2840895"/>
    <lineage>
        <taxon>Bacteria</taxon>
        <taxon>Bacillati</taxon>
        <taxon>Bacillota</taxon>
        <taxon>Clostridia</taxon>
        <taxon>Candidatus Ornithomonoglobus</taxon>
    </lineage>
</organism>
<evidence type="ECO:0000313" key="2">
    <source>
        <dbReference type="EMBL" id="HIU57234.1"/>
    </source>
</evidence>
<gene>
    <name evidence="2" type="ORF">IAA61_05415</name>
</gene>
<sequence>MTKDRMTAEVFFEKEEKRERRRKRIQLLCIPLYYLVYIPLLVLCWRNDRIEFNVTLFLTFLLIAPGVYYLNLFKPDLVFDIEYFFKADVESASPSEWFYSCCKISAYVSLMIGPAIAAFMLIFNVR</sequence>
<feature type="transmembrane region" description="Helical" evidence="1">
    <location>
        <begin position="104"/>
        <end position="125"/>
    </location>
</feature>
<feature type="transmembrane region" description="Helical" evidence="1">
    <location>
        <begin position="25"/>
        <end position="45"/>
    </location>
</feature>
<keyword evidence="1" id="KW-1133">Transmembrane helix</keyword>
<keyword evidence="1" id="KW-0472">Membrane</keyword>
<evidence type="ECO:0000256" key="1">
    <source>
        <dbReference type="SAM" id="Phobius"/>
    </source>
</evidence>
<accession>A0A9D1MBM9</accession>
<reference evidence="2" key="1">
    <citation type="submission" date="2020-10" db="EMBL/GenBank/DDBJ databases">
        <authorList>
            <person name="Gilroy R."/>
        </authorList>
    </citation>
    <scope>NUCLEOTIDE SEQUENCE</scope>
    <source>
        <strain evidence="2">USAMLcec3-3695</strain>
    </source>
</reference>
<dbReference type="EMBL" id="DVNB01000054">
    <property type="protein sequence ID" value="HIU57234.1"/>
    <property type="molecule type" value="Genomic_DNA"/>
</dbReference>
<reference evidence="2" key="2">
    <citation type="journal article" date="2021" name="PeerJ">
        <title>Extensive microbial diversity within the chicken gut microbiome revealed by metagenomics and culture.</title>
        <authorList>
            <person name="Gilroy R."/>
            <person name="Ravi A."/>
            <person name="Getino M."/>
            <person name="Pursley I."/>
            <person name="Horton D.L."/>
            <person name="Alikhan N.F."/>
            <person name="Baker D."/>
            <person name="Gharbi K."/>
            <person name="Hall N."/>
            <person name="Watson M."/>
            <person name="Adriaenssens E.M."/>
            <person name="Foster-Nyarko E."/>
            <person name="Jarju S."/>
            <person name="Secka A."/>
            <person name="Antonio M."/>
            <person name="Oren A."/>
            <person name="Chaudhuri R.R."/>
            <person name="La Ragione R."/>
            <person name="Hildebrand F."/>
            <person name="Pallen M.J."/>
        </authorList>
    </citation>
    <scope>NUCLEOTIDE SEQUENCE</scope>
    <source>
        <strain evidence="2">USAMLcec3-3695</strain>
    </source>
</reference>
<evidence type="ECO:0000313" key="3">
    <source>
        <dbReference type="Proteomes" id="UP000824109"/>
    </source>
</evidence>
<dbReference type="AlphaFoldDB" id="A0A9D1MBM9"/>